<gene>
    <name evidence="1" type="ORF">AYBTSS11_LOCUS7069</name>
</gene>
<protein>
    <submittedName>
        <fullName evidence="1">Uncharacterized protein</fullName>
    </submittedName>
</protein>
<proteinExistence type="predicted"/>
<organism evidence="1 2">
    <name type="scientific">Sphenostylis stenocarpa</name>
    <dbReference type="NCBI Taxonomy" id="92480"/>
    <lineage>
        <taxon>Eukaryota</taxon>
        <taxon>Viridiplantae</taxon>
        <taxon>Streptophyta</taxon>
        <taxon>Embryophyta</taxon>
        <taxon>Tracheophyta</taxon>
        <taxon>Spermatophyta</taxon>
        <taxon>Magnoliopsida</taxon>
        <taxon>eudicotyledons</taxon>
        <taxon>Gunneridae</taxon>
        <taxon>Pentapetalae</taxon>
        <taxon>rosids</taxon>
        <taxon>fabids</taxon>
        <taxon>Fabales</taxon>
        <taxon>Fabaceae</taxon>
        <taxon>Papilionoideae</taxon>
        <taxon>50 kb inversion clade</taxon>
        <taxon>NPAAA clade</taxon>
        <taxon>indigoferoid/millettioid clade</taxon>
        <taxon>Phaseoleae</taxon>
        <taxon>Sphenostylis</taxon>
    </lineage>
</organism>
<dbReference type="Proteomes" id="UP001189624">
    <property type="component" value="Chromosome 3"/>
</dbReference>
<evidence type="ECO:0000313" key="2">
    <source>
        <dbReference type="Proteomes" id="UP001189624"/>
    </source>
</evidence>
<dbReference type="Gramene" id="rna-AYBTSS11_LOCUS7069">
    <property type="protein sequence ID" value="CAJ1935722.1"/>
    <property type="gene ID" value="gene-AYBTSS11_LOCUS7069"/>
</dbReference>
<accession>A0AA86VX12</accession>
<dbReference type="AlphaFoldDB" id="A0AA86VX12"/>
<reference evidence="1" key="1">
    <citation type="submission" date="2023-10" db="EMBL/GenBank/DDBJ databases">
        <authorList>
            <person name="Domelevo Entfellner J.-B."/>
        </authorList>
    </citation>
    <scope>NUCLEOTIDE SEQUENCE</scope>
</reference>
<sequence>MNALGWKSSGSGKKLCKIGQDMYGLSGLGSVSKCKGERTGKTVLYSTIWSIKLLHLCVTAILATIDETLHYGIIAVLFDTIDNYADCPESRSF</sequence>
<dbReference type="EMBL" id="OY731400">
    <property type="protein sequence ID" value="CAJ1935722.1"/>
    <property type="molecule type" value="Genomic_DNA"/>
</dbReference>
<evidence type="ECO:0000313" key="1">
    <source>
        <dbReference type="EMBL" id="CAJ1935722.1"/>
    </source>
</evidence>
<keyword evidence="2" id="KW-1185">Reference proteome</keyword>
<name>A0AA86VX12_9FABA</name>